<comment type="caution">
    <text evidence="4">The sequence shown here is derived from an EMBL/GenBank/DDBJ whole genome shotgun (WGS) entry which is preliminary data.</text>
</comment>
<keyword evidence="1" id="KW-0732">Signal</keyword>
<dbReference type="EMBL" id="AEVT01000053">
    <property type="protein sequence ID" value="EGA70882.1"/>
    <property type="molecule type" value="Genomic_DNA"/>
</dbReference>
<sequence>MERVYAFSRQQYSVLLRVLYILLLTVPFKTFAAVDIDKGYQWILSQYQSSDAVLVENSIATDFVAIQESLVLLKDKDLLPQQVTDKVIDKLAQYSLWDTESIQRFLSLKTSHETNNALLQDLLLHQTADGGFSGLPSHDPNALDTAFALLILKDVPNLDKRVISRAIYFLTQLEQSDGSYRLNSSNESSIYLSALVSQALQGYLFDYQVGPFIERANQYLLNQQFIDAGWGEAWLTAHALQAVIPMVTDNTTYGESLSWLASRQRENGSWEGDLYTTALALHVFHLSSIPPKTSPIASRISGAITSSATNQPITGVSVEVLGPESYSTTTQSDGRFDIVDVEPGSYTLTYSAQGYLEATQSIVVTRGNMLNLGTIALRAAPTQGLLSGLVIDGETGLPLSGAQIVVTGQGSATTNAQGEYQLAVSEPSVAITVSAQGYQSIEANGSVPLGQHVVFSPALYQQPSVGNTVTITGRVLDKESGLPIVGVLVAGAGSSVITDINGEYAIQSEETSVTLSFSAAGYVSAQNSYIGALGTSVQTGDYYLAPEIVDIETTVSGMVVDDATGTPIPGAVVALSAASLEVVTNKQGKFYLTGITVDEFTLFARANGYLSQSVQINAAEPTQLAVNFSLSSASQLGVDIADMQTNQASVEAYQHIELNFAVKNSGNEAKNVLILTEVLDSQSEVVKQLALGSATGQVNADVLQTLLPDQQESYSVSWFSGITLPGQYTYRVRVFDGLSSTVLAQRSYPFTITESRSIERLSVIPIPQFSYVGKHVDLSFIGTLENRSNVPLEVSLGYVLQAPNSGDVVLSGEINATIEPETVSFTLPFTAQEYQFLEKGDYSVHIAIHSEVEPKMVITKPVVVSPTTRLNLTQDLSPERVVPNGNQRVHIKINLEGVE</sequence>
<dbReference type="eggNOG" id="COG5029">
    <property type="taxonomic scope" value="Bacteria"/>
</dbReference>
<keyword evidence="2" id="KW-0677">Repeat</keyword>
<organism evidence="4 5">
    <name type="scientific">Vibrio sinaloensis DSM 21326</name>
    <dbReference type="NCBI Taxonomy" id="945550"/>
    <lineage>
        <taxon>Bacteria</taxon>
        <taxon>Pseudomonadati</taxon>
        <taxon>Pseudomonadota</taxon>
        <taxon>Gammaproteobacteria</taxon>
        <taxon>Vibrionales</taxon>
        <taxon>Vibrionaceae</taxon>
        <taxon>Vibrio</taxon>
        <taxon>Vibrio oreintalis group</taxon>
    </lineage>
</organism>
<dbReference type="Pfam" id="PF00432">
    <property type="entry name" value="Prenyltrans"/>
    <property type="match status" value="1"/>
</dbReference>
<dbReference type="PANTHER" id="PTHR23303:SF14">
    <property type="entry name" value="BOS COMPLEX SUBUNIT NOMO1-RELATED"/>
    <property type="match status" value="1"/>
</dbReference>
<dbReference type="SUPFAM" id="SSF49464">
    <property type="entry name" value="Carboxypeptidase regulatory domain-like"/>
    <property type="match status" value="3"/>
</dbReference>
<dbReference type="Gene3D" id="1.50.10.20">
    <property type="match status" value="1"/>
</dbReference>
<dbReference type="CDD" id="cd00688">
    <property type="entry name" value="ISOPREN_C2_like"/>
    <property type="match status" value="1"/>
</dbReference>
<dbReference type="InterPro" id="IPR001330">
    <property type="entry name" value="Prenyltrans"/>
</dbReference>
<evidence type="ECO:0000256" key="2">
    <source>
        <dbReference type="ARBA" id="ARBA00022737"/>
    </source>
</evidence>
<dbReference type="Gene3D" id="2.60.40.1120">
    <property type="entry name" value="Carboxypeptidase-like, regulatory domain"/>
    <property type="match status" value="4"/>
</dbReference>
<protein>
    <submittedName>
        <fullName evidence="4">Cna B domain protein</fullName>
    </submittedName>
</protein>
<dbReference type="SUPFAM" id="SSF49452">
    <property type="entry name" value="Starch-binding domain-like"/>
    <property type="match status" value="1"/>
</dbReference>
<dbReference type="InterPro" id="IPR051417">
    <property type="entry name" value="SDr/BOS_complex"/>
</dbReference>
<gene>
    <name evidence="4" type="ORF">VISI1226_16623</name>
</gene>
<evidence type="ECO:0000256" key="1">
    <source>
        <dbReference type="ARBA" id="ARBA00022729"/>
    </source>
</evidence>
<dbReference type="Pfam" id="PF13715">
    <property type="entry name" value="CarbopepD_reg_2"/>
    <property type="match status" value="2"/>
</dbReference>
<dbReference type="OrthoDB" id="6113780at2"/>
<dbReference type="InterPro" id="IPR008930">
    <property type="entry name" value="Terpenoid_cyclase/PrenylTrfase"/>
</dbReference>
<reference evidence="4 5" key="1">
    <citation type="journal article" date="2012" name="Int. J. Syst. Evol. Microbiol.">
        <title>Vibrio caribbeanicus sp. nov., isolated from the marine sponge Scleritoderma cyanea.</title>
        <authorList>
            <person name="Hoffmann M."/>
            <person name="Monday S.R."/>
            <person name="Allard M.W."/>
            <person name="Strain E.A."/>
            <person name="Whittaker P."/>
            <person name="Naum M."/>
            <person name="McCarthy P.J."/>
            <person name="Lopez J.V."/>
            <person name="Fischer M."/>
            <person name="Brown E.W."/>
        </authorList>
    </citation>
    <scope>NUCLEOTIDE SEQUENCE [LARGE SCALE GENOMIC DNA]</scope>
    <source>
        <strain evidence="5">DSMZ 21326</strain>
    </source>
</reference>
<evidence type="ECO:0000313" key="4">
    <source>
        <dbReference type="EMBL" id="EGA70882.1"/>
    </source>
</evidence>
<evidence type="ECO:0000259" key="3">
    <source>
        <dbReference type="Pfam" id="PF00432"/>
    </source>
</evidence>
<dbReference type="PANTHER" id="PTHR23303">
    <property type="entry name" value="CARBOXYPEPTIDASE REGULATORY REGION-CONTAINING"/>
    <property type="match status" value="1"/>
</dbReference>
<accession>E8M531</accession>
<dbReference type="RefSeq" id="WP_008075704.1">
    <property type="nucleotide sequence ID" value="NZ_AEVT01000053.1"/>
</dbReference>
<dbReference type="SUPFAM" id="SSF48239">
    <property type="entry name" value="Terpenoid cyclases/Protein prenyltransferases"/>
    <property type="match status" value="1"/>
</dbReference>
<feature type="domain" description="Prenyltransferase alpha-alpha toroid" evidence="3">
    <location>
        <begin position="96"/>
        <end position="267"/>
    </location>
</feature>
<dbReference type="InterPro" id="IPR008969">
    <property type="entry name" value="CarboxyPept-like_regulatory"/>
</dbReference>
<dbReference type="InterPro" id="IPR013784">
    <property type="entry name" value="Carb-bd-like_fold"/>
</dbReference>
<dbReference type="Proteomes" id="UP000006228">
    <property type="component" value="Unassembled WGS sequence"/>
</dbReference>
<dbReference type="GO" id="GO:0003824">
    <property type="term" value="F:catalytic activity"/>
    <property type="evidence" value="ECO:0007669"/>
    <property type="project" value="InterPro"/>
</dbReference>
<proteinExistence type="predicted"/>
<dbReference type="AlphaFoldDB" id="E8M531"/>
<name>E8M531_PHOS4</name>
<dbReference type="GeneID" id="95568719"/>
<evidence type="ECO:0000313" key="5">
    <source>
        <dbReference type="Proteomes" id="UP000006228"/>
    </source>
</evidence>
<dbReference type="Pfam" id="PF13620">
    <property type="entry name" value="CarboxypepD_reg"/>
    <property type="match status" value="2"/>
</dbReference>
<dbReference type="GO" id="GO:0030246">
    <property type="term" value="F:carbohydrate binding"/>
    <property type="evidence" value="ECO:0007669"/>
    <property type="project" value="InterPro"/>
</dbReference>